<dbReference type="SUPFAM" id="SSF52540">
    <property type="entry name" value="P-loop containing nucleoside triphosphate hydrolases"/>
    <property type="match status" value="1"/>
</dbReference>
<dbReference type="InterPro" id="IPR027417">
    <property type="entry name" value="P-loop_NTPase"/>
</dbReference>
<dbReference type="AlphaFoldDB" id="A0A250K0I3"/>
<accession>A0A250K0I3</accession>
<reference evidence="1 2" key="1">
    <citation type="submission" date="2017-06" db="EMBL/GenBank/DDBJ databases">
        <title>Sequencing and comparative analysis of myxobacterial genomes.</title>
        <authorList>
            <person name="Rupp O."/>
            <person name="Goesmann A."/>
            <person name="Sogaard-Andersen L."/>
        </authorList>
    </citation>
    <scope>NUCLEOTIDE SEQUENCE [LARGE SCALE GENOMIC DNA]</scope>
    <source>
        <strain evidence="1 2">DSM 14697</strain>
    </source>
</reference>
<dbReference type="EMBL" id="CP022203">
    <property type="protein sequence ID" value="ATB49458.1"/>
    <property type="molecule type" value="Genomic_DNA"/>
</dbReference>
<dbReference type="Proteomes" id="UP000217343">
    <property type="component" value="Chromosome"/>
</dbReference>
<dbReference type="RefSeq" id="WP_157757554.1">
    <property type="nucleotide sequence ID" value="NZ_CP022203.1"/>
</dbReference>
<dbReference type="OrthoDB" id="2531964at2"/>
<sequence length="431" mass="46738">MLLKATDVFTPNDFPAHTYIPRAGEDLEGRLRRALATPKQVVSLSGPSKSGKTVLVEKVVGKDNLIQISGAMIKEPEDLWTLVLDWMEVPHSEVTQSGSTSTHQASVKGGGKAGIPFLTEASGEAGYQYSKAKSEATSATSQRRGLAQVEKEIAGSAFVIFVDDFHYMGRDVQVAAAQQIKAAAERGVRICVASVPHRADDVVRSNPELRGRTANIDTAFWGPEQLAEIARVGFTKLNVTITDVDAMYFATEACGSPQIMQSLCLQTCFITGTEEEQAKQASLTLNASLKRRILQSTSTVCDYSSLVGHMHQGPKTRGTERKEFIFKEGSKGDVYRAVLLAIAANPPRMDFPWAEIGKRIESVCAGGTTPVGSSYAEACKQISTIALNAYPAQRIIEWDENASVETLTIVDPYLLFFLRSSPKLASLAKSQ</sequence>
<name>A0A250K0I3_9BACT</name>
<protein>
    <submittedName>
        <fullName evidence="1">Uncharacterized protein</fullName>
    </submittedName>
</protein>
<evidence type="ECO:0000313" key="2">
    <source>
        <dbReference type="Proteomes" id="UP000217343"/>
    </source>
</evidence>
<organism evidence="1 2">
    <name type="scientific">Corallococcus macrosporus DSM 14697</name>
    <dbReference type="NCBI Taxonomy" id="1189310"/>
    <lineage>
        <taxon>Bacteria</taxon>
        <taxon>Pseudomonadati</taxon>
        <taxon>Myxococcota</taxon>
        <taxon>Myxococcia</taxon>
        <taxon>Myxococcales</taxon>
        <taxon>Cystobacterineae</taxon>
        <taxon>Myxococcaceae</taxon>
        <taxon>Corallococcus</taxon>
    </lineage>
</organism>
<dbReference type="KEGG" id="mmas:MYMAC_005103"/>
<keyword evidence="2" id="KW-1185">Reference proteome</keyword>
<gene>
    <name evidence="1" type="ORF">MYMAC_005103</name>
</gene>
<evidence type="ECO:0000313" key="1">
    <source>
        <dbReference type="EMBL" id="ATB49458.1"/>
    </source>
</evidence>
<proteinExistence type="predicted"/>